<organism evidence="3 4">
    <name type="scientific">Staphylococcus equorum</name>
    <dbReference type="NCBI Taxonomy" id="246432"/>
    <lineage>
        <taxon>Bacteria</taxon>
        <taxon>Bacillati</taxon>
        <taxon>Bacillota</taxon>
        <taxon>Bacilli</taxon>
        <taxon>Bacillales</taxon>
        <taxon>Staphylococcaceae</taxon>
        <taxon>Staphylococcus</taxon>
    </lineage>
</organism>
<dbReference type="GO" id="GO:0003677">
    <property type="term" value="F:DNA binding"/>
    <property type="evidence" value="ECO:0007669"/>
    <property type="project" value="InterPro"/>
</dbReference>
<name>A0AAP7LSM2_9STAP</name>
<dbReference type="Gene3D" id="3.40.50.1390">
    <property type="entry name" value="Resolvase, N-terminal catalytic domain"/>
    <property type="match status" value="1"/>
</dbReference>
<dbReference type="PROSITE" id="PS51736">
    <property type="entry name" value="RECOMBINASES_3"/>
    <property type="match status" value="1"/>
</dbReference>
<evidence type="ECO:0000259" key="2">
    <source>
        <dbReference type="PROSITE" id="PS51737"/>
    </source>
</evidence>
<dbReference type="PANTHER" id="PTHR30461:SF23">
    <property type="entry name" value="DNA RECOMBINASE-RELATED"/>
    <property type="match status" value="1"/>
</dbReference>
<dbReference type="SUPFAM" id="SSF53041">
    <property type="entry name" value="Resolvase-like"/>
    <property type="match status" value="1"/>
</dbReference>
<dbReference type="InterPro" id="IPR038109">
    <property type="entry name" value="DNA_bind_recomb_sf"/>
</dbReference>
<dbReference type="Proteomes" id="UP000095464">
    <property type="component" value="Unassembled WGS sequence"/>
</dbReference>
<dbReference type="EMBL" id="LNPX01000066">
    <property type="protein sequence ID" value="OEK50960.1"/>
    <property type="molecule type" value="Genomic_DNA"/>
</dbReference>
<dbReference type="Pfam" id="PF13408">
    <property type="entry name" value="Zn_ribbon_recom"/>
    <property type="match status" value="1"/>
</dbReference>
<dbReference type="AlphaFoldDB" id="A0AAP7LSM2"/>
<dbReference type="PANTHER" id="PTHR30461">
    <property type="entry name" value="DNA-INVERTASE FROM LAMBDOID PROPHAGE"/>
    <property type="match status" value="1"/>
</dbReference>
<dbReference type="SMART" id="SM00857">
    <property type="entry name" value="Resolvase"/>
    <property type="match status" value="1"/>
</dbReference>
<dbReference type="InterPro" id="IPR025827">
    <property type="entry name" value="Zn_ribbon_recom_dom"/>
</dbReference>
<dbReference type="InterPro" id="IPR006119">
    <property type="entry name" value="Resolv_N"/>
</dbReference>
<accession>A0AAP7LSM2</accession>
<gene>
    <name evidence="3" type="ORF">ASS94_14300</name>
</gene>
<evidence type="ECO:0000313" key="4">
    <source>
        <dbReference type="Proteomes" id="UP000095464"/>
    </source>
</evidence>
<feature type="domain" description="Resolvase/invertase-type recombinase catalytic" evidence="1">
    <location>
        <begin position="3"/>
        <end position="146"/>
    </location>
</feature>
<dbReference type="PROSITE" id="PS51737">
    <property type="entry name" value="RECOMBINASE_DNA_BIND"/>
    <property type="match status" value="1"/>
</dbReference>
<dbReference type="Pfam" id="PF07508">
    <property type="entry name" value="Recombinase"/>
    <property type="match status" value="1"/>
</dbReference>
<dbReference type="Gene3D" id="3.90.1750.20">
    <property type="entry name" value="Putative Large Serine Recombinase, Chain B, Domain 2"/>
    <property type="match status" value="1"/>
</dbReference>
<dbReference type="GO" id="GO:0000150">
    <property type="term" value="F:DNA strand exchange activity"/>
    <property type="evidence" value="ECO:0007669"/>
    <property type="project" value="InterPro"/>
</dbReference>
<dbReference type="RefSeq" id="WP_069854624.1">
    <property type="nucleotide sequence ID" value="NZ_LNPX01000066.1"/>
</dbReference>
<protein>
    <submittedName>
        <fullName evidence="3">Recombinase RecA</fullName>
    </submittedName>
</protein>
<comment type="caution">
    <text evidence="3">The sequence shown here is derived from an EMBL/GenBank/DDBJ whole genome shotgun (WGS) entry which is preliminary data.</text>
</comment>
<dbReference type="NCBIfam" id="NF047344">
    <property type="entry name" value="SCCmet_CcrA"/>
    <property type="match status" value="1"/>
</dbReference>
<reference evidence="4" key="1">
    <citation type="submission" date="2015-11" db="EMBL/GenBank/DDBJ databases">
        <title>Genomic diversity of Staphylococcus saprophyticus strains from urinary tract infections, animal surfaces, and fermented foods.</title>
        <authorList>
            <person name="Wolfe B.E."/>
        </authorList>
    </citation>
    <scope>NUCLEOTIDE SEQUENCE [LARGE SCALE GENOMIC DNA]</scope>
    <source>
        <strain evidence="4">738_7</strain>
    </source>
</reference>
<sequence>MKQAMGYLRQSTTKQQSLPAQKQTIKALAEKHNIQHITFYSDKQSGRTDKRNGYQQITELIQQGQCDVLCCYRLNRLHRNLKNALKLIKLCQQYNVDILSVNDGYFDLNKSFDRLKLNIFISLAELESNNIGEQVSNGIKEKARQGKLITTHAPFGYHYYKGTFVINPGEAQTVTAVFKYYLQGYGYKKIAQYLEKDNKLINRKPYQVRNIIMNPNYCSRVINQYGQYDNMFPPIISISSYEQAQILRSEKHVKRTPSANQLKQKIKCPCCGAILTNMTIRRKQHNTLRYYVCPRNMNESRFVCDFKGINAKDIETSVLKTCQHFFQDQQVYSKINDAIQQHIQKQNTLETKRTYTQAQLINKLAKGTIDAESFRKQTHSMNQKHKTISSISDNQLQTSLQNVIQHSFTLNMLYPYIDEIHITKNKALVGIYFKNEPLNIVNQTRQSSIA</sequence>
<evidence type="ECO:0000313" key="3">
    <source>
        <dbReference type="EMBL" id="OEK50960.1"/>
    </source>
</evidence>
<dbReference type="Pfam" id="PF00239">
    <property type="entry name" value="Resolvase"/>
    <property type="match status" value="1"/>
</dbReference>
<dbReference type="InterPro" id="IPR050639">
    <property type="entry name" value="SSR_resolvase"/>
</dbReference>
<dbReference type="InterPro" id="IPR036162">
    <property type="entry name" value="Resolvase-like_N_sf"/>
</dbReference>
<evidence type="ECO:0000259" key="1">
    <source>
        <dbReference type="PROSITE" id="PS51736"/>
    </source>
</evidence>
<dbReference type="CDD" id="cd00338">
    <property type="entry name" value="Ser_Recombinase"/>
    <property type="match status" value="1"/>
</dbReference>
<feature type="domain" description="Recombinase" evidence="2">
    <location>
        <begin position="154"/>
        <end position="255"/>
    </location>
</feature>
<proteinExistence type="predicted"/>
<dbReference type="InterPro" id="IPR011109">
    <property type="entry name" value="DNA_bind_recombinase_dom"/>
</dbReference>